<comment type="caution">
    <text evidence="9">The sequence shown here is derived from an EMBL/GenBank/DDBJ whole genome shotgun (WGS) entry which is preliminary data.</text>
</comment>
<dbReference type="STRING" id="396268.IV45_GL000184"/>
<dbReference type="PROSITE" id="PS00151">
    <property type="entry name" value="ACYLPHOSPHATASE_2"/>
    <property type="match status" value="1"/>
</dbReference>
<dbReference type="PANTHER" id="PTHR47268:SF4">
    <property type="entry name" value="ACYLPHOSPHATASE"/>
    <property type="match status" value="1"/>
</dbReference>
<dbReference type="Pfam" id="PF00708">
    <property type="entry name" value="Acylphosphatase"/>
    <property type="match status" value="1"/>
</dbReference>
<evidence type="ECO:0000256" key="2">
    <source>
        <dbReference type="ARBA" id="ARBA00012150"/>
    </source>
</evidence>
<dbReference type="PRINTS" id="PR00112">
    <property type="entry name" value="ACYLPHPHTASE"/>
</dbReference>
<feature type="active site" evidence="5">
    <location>
        <position position="18"/>
    </location>
</feature>
<dbReference type="PANTHER" id="PTHR47268">
    <property type="entry name" value="ACYLPHOSPHATASE"/>
    <property type="match status" value="1"/>
</dbReference>
<sequence length="93" mass="10447">MINYHIKVSGMVQGVGFRWSTYQLAQKLGLTGFVKNLPNGQVYIVVQGPSQAMHKFLQAIKDDSITPYGHIEHYDVTPANLGEYASFKISTDW</sequence>
<dbReference type="OrthoDB" id="9808093at2"/>
<dbReference type="Gene3D" id="3.30.70.100">
    <property type="match status" value="1"/>
</dbReference>
<gene>
    <name evidence="9" type="ORF">IV45_GL000184</name>
</gene>
<name>A0A0R2IAZ4_9LACO</name>
<evidence type="ECO:0000256" key="1">
    <source>
        <dbReference type="ARBA" id="ARBA00005614"/>
    </source>
</evidence>
<dbReference type="RefSeq" id="WP_057740556.1">
    <property type="nucleotide sequence ID" value="NZ_JQBW01000006.1"/>
</dbReference>
<dbReference type="PATRIC" id="fig|396268.3.peg.185"/>
<comment type="catalytic activity">
    <reaction evidence="4 5 6">
        <text>an acyl phosphate + H2O = a carboxylate + phosphate + H(+)</text>
        <dbReference type="Rhea" id="RHEA:14965"/>
        <dbReference type="ChEBI" id="CHEBI:15377"/>
        <dbReference type="ChEBI" id="CHEBI:15378"/>
        <dbReference type="ChEBI" id="CHEBI:29067"/>
        <dbReference type="ChEBI" id="CHEBI:43474"/>
        <dbReference type="ChEBI" id="CHEBI:59918"/>
        <dbReference type="EC" id="3.6.1.7"/>
    </reaction>
</comment>
<evidence type="ECO:0000313" key="10">
    <source>
        <dbReference type="Proteomes" id="UP000050934"/>
    </source>
</evidence>
<evidence type="ECO:0000313" key="9">
    <source>
        <dbReference type="EMBL" id="KRN59146.1"/>
    </source>
</evidence>
<evidence type="ECO:0000259" key="8">
    <source>
        <dbReference type="PROSITE" id="PS51160"/>
    </source>
</evidence>
<evidence type="ECO:0000256" key="4">
    <source>
        <dbReference type="ARBA" id="ARBA00047645"/>
    </source>
</evidence>
<dbReference type="SUPFAM" id="SSF54975">
    <property type="entry name" value="Acylphosphatase/BLUF domain-like"/>
    <property type="match status" value="1"/>
</dbReference>
<dbReference type="EC" id="3.6.1.7" evidence="2 5"/>
<dbReference type="PROSITE" id="PS00150">
    <property type="entry name" value="ACYLPHOSPHATASE_1"/>
    <property type="match status" value="1"/>
</dbReference>
<dbReference type="InterPro" id="IPR036046">
    <property type="entry name" value="Acylphosphatase-like_dom_sf"/>
</dbReference>
<dbReference type="EMBL" id="JQBW01000006">
    <property type="protein sequence ID" value="KRN59146.1"/>
    <property type="molecule type" value="Genomic_DNA"/>
</dbReference>
<evidence type="ECO:0000256" key="3">
    <source>
        <dbReference type="ARBA" id="ARBA00015991"/>
    </source>
</evidence>
<dbReference type="GO" id="GO:0003998">
    <property type="term" value="F:acylphosphatase activity"/>
    <property type="evidence" value="ECO:0007669"/>
    <property type="project" value="UniProtKB-EC"/>
</dbReference>
<dbReference type="AlphaFoldDB" id="A0A0R2IAZ4"/>
<feature type="active site" evidence="5">
    <location>
        <position position="36"/>
    </location>
</feature>
<accession>A0A0R2IAZ4</accession>
<reference evidence="9 10" key="1">
    <citation type="journal article" date="2015" name="Genome Announc.">
        <title>Expanding the biotechnology potential of lactobacilli through comparative genomics of 213 strains and associated genera.</title>
        <authorList>
            <person name="Sun Z."/>
            <person name="Harris H.M."/>
            <person name="McCann A."/>
            <person name="Guo C."/>
            <person name="Argimon S."/>
            <person name="Zhang W."/>
            <person name="Yang X."/>
            <person name="Jeffery I.B."/>
            <person name="Cooney J.C."/>
            <person name="Kagawa T.F."/>
            <person name="Liu W."/>
            <person name="Song Y."/>
            <person name="Salvetti E."/>
            <person name="Wrobel A."/>
            <person name="Rasinkangas P."/>
            <person name="Parkhill J."/>
            <person name="Rea M.C."/>
            <person name="O'Sullivan O."/>
            <person name="Ritari J."/>
            <person name="Douillard F.P."/>
            <person name="Paul Ross R."/>
            <person name="Yang R."/>
            <person name="Briner A.E."/>
            <person name="Felis G.E."/>
            <person name="de Vos W.M."/>
            <person name="Barrangou R."/>
            <person name="Klaenhammer T.R."/>
            <person name="Caufield P.W."/>
            <person name="Cui Y."/>
            <person name="Zhang H."/>
            <person name="O'Toole P.W."/>
        </authorList>
    </citation>
    <scope>NUCLEOTIDE SEQUENCE [LARGE SCALE GENOMIC DNA]</scope>
    <source>
        <strain evidence="9 10">DSM 17896</strain>
    </source>
</reference>
<feature type="domain" description="Acylphosphatase-like" evidence="8">
    <location>
        <begin position="3"/>
        <end position="91"/>
    </location>
</feature>
<comment type="similarity">
    <text evidence="1 7">Belongs to the acylphosphatase family.</text>
</comment>
<organism evidence="9 10">
    <name type="scientific">Limosilactobacillus secaliphilus</name>
    <dbReference type="NCBI Taxonomy" id="396268"/>
    <lineage>
        <taxon>Bacteria</taxon>
        <taxon>Bacillati</taxon>
        <taxon>Bacillota</taxon>
        <taxon>Bacilli</taxon>
        <taxon>Lactobacillales</taxon>
        <taxon>Lactobacillaceae</taxon>
        <taxon>Limosilactobacillus</taxon>
    </lineage>
</organism>
<keyword evidence="5 6" id="KW-0378">Hydrolase</keyword>
<proteinExistence type="inferred from homology"/>
<dbReference type="InterPro" id="IPR001792">
    <property type="entry name" value="Acylphosphatase-like_dom"/>
</dbReference>
<evidence type="ECO:0000256" key="6">
    <source>
        <dbReference type="RuleBase" id="RU000553"/>
    </source>
</evidence>
<keyword evidence="10" id="KW-1185">Reference proteome</keyword>
<dbReference type="PROSITE" id="PS51160">
    <property type="entry name" value="ACYLPHOSPHATASE_3"/>
    <property type="match status" value="1"/>
</dbReference>
<evidence type="ECO:0000256" key="7">
    <source>
        <dbReference type="RuleBase" id="RU004168"/>
    </source>
</evidence>
<dbReference type="InterPro" id="IPR017968">
    <property type="entry name" value="Acylphosphatase_CS"/>
</dbReference>
<evidence type="ECO:0000256" key="5">
    <source>
        <dbReference type="PROSITE-ProRule" id="PRU00520"/>
    </source>
</evidence>
<dbReference type="Proteomes" id="UP000050934">
    <property type="component" value="Unassembled WGS sequence"/>
</dbReference>
<dbReference type="InterPro" id="IPR020456">
    <property type="entry name" value="Acylphosphatase"/>
</dbReference>
<protein>
    <recommendedName>
        <fullName evidence="3 5">Acylphosphatase</fullName>
        <ecNumber evidence="2 5">3.6.1.7</ecNumber>
    </recommendedName>
</protein>